<reference evidence="3" key="1">
    <citation type="submission" date="2020-04" db="EMBL/GenBank/DDBJ databases">
        <authorList>
            <person name="Alioto T."/>
            <person name="Alioto T."/>
            <person name="Gomez Garrido J."/>
        </authorList>
    </citation>
    <scope>NUCLEOTIDE SEQUENCE</scope>
    <source>
        <strain evidence="3">A484AB</strain>
    </source>
</reference>
<evidence type="ECO:0000256" key="1">
    <source>
        <dbReference type="ARBA" id="ARBA00006817"/>
    </source>
</evidence>
<dbReference type="Gene3D" id="3.30.530.20">
    <property type="match status" value="1"/>
</dbReference>
<dbReference type="Pfam" id="PF08327">
    <property type="entry name" value="AHSA1"/>
    <property type="match status" value="1"/>
</dbReference>
<dbReference type="OrthoDB" id="567237at2759"/>
<dbReference type="SUPFAM" id="SSF55961">
    <property type="entry name" value="Bet v1-like"/>
    <property type="match status" value="1"/>
</dbReference>
<dbReference type="EMBL" id="CACRXK020002077">
    <property type="protein sequence ID" value="CAB3992569.1"/>
    <property type="molecule type" value="Genomic_DNA"/>
</dbReference>
<dbReference type="InterPro" id="IPR013538">
    <property type="entry name" value="ASHA1/2-like_C"/>
</dbReference>
<dbReference type="Proteomes" id="UP001152795">
    <property type="component" value="Unassembled WGS sequence"/>
</dbReference>
<protein>
    <submittedName>
        <fullName evidence="3">Activator of 90 kDa heat shock ATPase homolog 1-like</fullName>
    </submittedName>
</protein>
<dbReference type="InterPro" id="IPR023393">
    <property type="entry name" value="START-like_dom_sf"/>
</dbReference>
<evidence type="ECO:0000313" key="4">
    <source>
        <dbReference type="Proteomes" id="UP001152795"/>
    </source>
</evidence>
<comment type="caution">
    <text evidence="3">The sequence shown here is derived from an EMBL/GenBank/DDBJ whole genome shotgun (WGS) entry which is preliminary data.</text>
</comment>
<accession>A0A6S7GRH3</accession>
<sequence length="150" mass="17211">MDANSDLYNQTAGCKIETSKFTSTEEFLTSVGEMYHILTNEERIKAFARSDVKVDAFKGGSFVLFGGTVNGKFLELLPDKKITMLWRFNSWPAAHNSTVTIELNQKDDRTELKFSQTGIPTSDFERTKQGWKQYYWSSIKQTFGIGMKYF</sequence>
<proteinExistence type="inferred from homology"/>
<keyword evidence="3" id="KW-0346">Stress response</keyword>
<dbReference type="AlphaFoldDB" id="A0A6S7GRH3"/>
<keyword evidence="4" id="KW-1185">Reference proteome</keyword>
<organism evidence="3 4">
    <name type="scientific">Paramuricea clavata</name>
    <name type="common">Red gorgonian</name>
    <name type="synonym">Violescent sea-whip</name>
    <dbReference type="NCBI Taxonomy" id="317549"/>
    <lineage>
        <taxon>Eukaryota</taxon>
        <taxon>Metazoa</taxon>
        <taxon>Cnidaria</taxon>
        <taxon>Anthozoa</taxon>
        <taxon>Octocorallia</taxon>
        <taxon>Malacalcyonacea</taxon>
        <taxon>Plexauridae</taxon>
        <taxon>Paramuricea</taxon>
    </lineage>
</organism>
<evidence type="ECO:0000259" key="2">
    <source>
        <dbReference type="Pfam" id="PF08327"/>
    </source>
</evidence>
<comment type="similarity">
    <text evidence="1">Belongs to the AHA1 family.</text>
</comment>
<evidence type="ECO:0000313" key="3">
    <source>
        <dbReference type="EMBL" id="CAB3992569.1"/>
    </source>
</evidence>
<feature type="domain" description="Activator of Hsp90 ATPase homologue 1/2-like C-terminal" evidence="2">
    <location>
        <begin position="30"/>
        <end position="143"/>
    </location>
</feature>
<dbReference type="CDD" id="cd08892">
    <property type="entry name" value="SRPBCC_Aha1"/>
    <property type="match status" value="1"/>
</dbReference>
<gene>
    <name evidence="3" type="ORF">PACLA_8A078492</name>
</gene>
<name>A0A6S7GRH3_PARCT</name>